<proteinExistence type="predicted"/>
<dbReference type="AlphaFoldDB" id="A0A5Q2QCF4"/>
<dbReference type="RefSeq" id="WP_153713181.1">
    <property type="nucleotide sequence ID" value="NZ_CP045871.1"/>
</dbReference>
<dbReference type="Proteomes" id="UP000388235">
    <property type="component" value="Chromosome"/>
</dbReference>
<protein>
    <submittedName>
        <fullName evidence="1">Uncharacterized protein</fullName>
    </submittedName>
</protein>
<accession>A0A5Q2QCF4</accession>
<keyword evidence="2" id="KW-1185">Reference proteome</keyword>
<gene>
    <name evidence="1" type="ORF">GH975_03470</name>
</gene>
<organism evidence="1 2">
    <name type="scientific">Litorivicinus lipolyticus</name>
    <dbReference type="NCBI Taxonomy" id="418701"/>
    <lineage>
        <taxon>Bacteria</taxon>
        <taxon>Pseudomonadati</taxon>
        <taxon>Pseudomonadota</taxon>
        <taxon>Gammaproteobacteria</taxon>
        <taxon>Oceanospirillales</taxon>
        <taxon>Litorivicinaceae</taxon>
        <taxon>Litorivicinus</taxon>
    </lineage>
</organism>
<dbReference type="KEGG" id="llp:GH975_03470"/>
<reference evidence="1 2" key="1">
    <citation type="submission" date="2019-11" db="EMBL/GenBank/DDBJ databases">
        <authorList>
            <person name="Khan S.A."/>
            <person name="Jeon C.O."/>
            <person name="Chun B.H."/>
        </authorList>
    </citation>
    <scope>NUCLEOTIDE SEQUENCE [LARGE SCALE GENOMIC DNA]</scope>
    <source>
        <strain evidence="1 2">IMCC 1097</strain>
    </source>
</reference>
<evidence type="ECO:0000313" key="2">
    <source>
        <dbReference type="Proteomes" id="UP000388235"/>
    </source>
</evidence>
<evidence type="ECO:0000313" key="1">
    <source>
        <dbReference type="EMBL" id="QGG79677.1"/>
    </source>
</evidence>
<name>A0A5Q2QCF4_9GAMM</name>
<sequence length="110" mass="11749">MTAKPRILCADLPAPLTAAIQARFTDIRIVTATDTYDALDLCLQTTFDTVIASTAVEQMANHLLATALAGDRYQPRPSRLVVIDSNQTIPDALAVTCANGTDPVFSLRCG</sequence>
<dbReference type="EMBL" id="CP045871">
    <property type="protein sequence ID" value="QGG79677.1"/>
    <property type="molecule type" value="Genomic_DNA"/>
</dbReference>